<accession>A0AAE2YMN5</accession>
<dbReference type="Pfam" id="PF01510">
    <property type="entry name" value="Amidase_2"/>
    <property type="match status" value="1"/>
</dbReference>
<evidence type="ECO:0000256" key="12">
    <source>
        <dbReference type="ARBA" id="ARBA00042615"/>
    </source>
</evidence>
<dbReference type="NCBIfam" id="NF008758">
    <property type="entry name" value="PRK11789.1"/>
    <property type="match status" value="1"/>
</dbReference>
<keyword evidence="7" id="KW-0479">Metal-binding</keyword>
<dbReference type="PANTHER" id="PTHR30417">
    <property type="entry name" value="N-ACETYLMURAMOYL-L-ALANINE AMIDASE AMID"/>
    <property type="match status" value="1"/>
</dbReference>
<evidence type="ECO:0000256" key="2">
    <source>
        <dbReference type="ARBA" id="ARBA00001947"/>
    </source>
</evidence>
<reference evidence="14" key="1">
    <citation type="journal article" date="2021" name="ISME J.">
        <title>Genomic evolution of the class Acidithiobacillia: deep-branching Proteobacteria living in extreme acidic conditions.</title>
        <authorList>
            <person name="Moya-Beltran A."/>
            <person name="Beard S."/>
            <person name="Rojas-Villalobos C."/>
            <person name="Issotta F."/>
            <person name="Gallardo Y."/>
            <person name="Ulloa R."/>
            <person name="Giaveno A."/>
            <person name="Degli Esposti M."/>
            <person name="Johnson D.B."/>
            <person name="Quatrini R."/>
        </authorList>
    </citation>
    <scope>NUCLEOTIDE SEQUENCE</scope>
    <source>
        <strain evidence="14">VAN18-1</strain>
    </source>
</reference>
<sequence length="182" mass="20917">MSSPWHGPWLRRARRAPSPFQDERPAGVSVDLLVLHAISLPPGAFGSGEVPRFFQGKLDFSAHPYYEQLRELRVSAHFFLERDGQIWQHVPVDRRAWHAGVSAWQGRERCNDFSVGIEIEGSETQPFADAQYLALQALIPDLWRYFPRLDRRAITGHADIAPGRKWDPGPHFDWPRLWQGLS</sequence>
<keyword evidence="10" id="KW-0961">Cell wall biogenesis/degradation</keyword>
<dbReference type="PANTHER" id="PTHR30417:SF4">
    <property type="entry name" value="1,6-ANHYDRO-N-ACETYLMURAMYL-L-ALANINE AMIDASE AMPD"/>
    <property type="match status" value="1"/>
</dbReference>
<comment type="catalytic activity">
    <reaction evidence="1">
        <text>Hydrolyzes the link between N-acetylmuramoyl residues and L-amino acid residues in certain cell-wall glycopeptides.</text>
        <dbReference type="EC" id="3.5.1.28"/>
    </reaction>
</comment>
<comment type="cofactor">
    <cofactor evidence="2">
        <name>Zn(2+)</name>
        <dbReference type="ChEBI" id="CHEBI:29105"/>
    </cofactor>
</comment>
<dbReference type="GO" id="GO:0008745">
    <property type="term" value="F:N-acetylmuramoyl-L-alanine amidase activity"/>
    <property type="evidence" value="ECO:0007669"/>
    <property type="project" value="UniProtKB-EC"/>
</dbReference>
<dbReference type="Gene3D" id="3.40.80.10">
    <property type="entry name" value="Peptidoglycan recognition protein-like"/>
    <property type="match status" value="1"/>
</dbReference>
<evidence type="ECO:0000259" key="13">
    <source>
        <dbReference type="SMART" id="SM00644"/>
    </source>
</evidence>
<evidence type="ECO:0000256" key="11">
    <source>
        <dbReference type="ARBA" id="ARBA00039257"/>
    </source>
</evidence>
<protein>
    <recommendedName>
        <fullName evidence="11">1,6-anhydro-N-acetylmuramyl-L-alanine amidase AmpD</fullName>
        <ecNumber evidence="5">3.5.1.28</ecNumber>
    </recommendedName>
    <alternativeName>
        <fullName evidence="12">N-acetylmuramoyl-L-alanine amidase</fullName>
    </alternativeName>
</protein>
<keyword evidence="9" id="KW-0862">Zinc</keyword>
<gene>
    <name evidence="14" type="primary">ampD</name>
    <name evidence="14" type="ORF">HFQ13_01135</name>
</gene>
<evidence type="ECO:0000256" key="10">
    <source>
        <dbReference type="ARBA" id="ARBA00023316"/>
    </source>
</evidence>
<dbReference type="SMART" id="SM00644">
    <property type="entry name" value="Ami_2"/>
    <property type="match status" value="1"/>
</dbReference>
<name>A0AAE2YMN5_9PROT</name>
<evidence type="ECO:0000256" key="5">
    <source>
        <dbReference type="ARBA" id="ARBA00011901"/>
    </source>
</evidence>
<evidence type="ECO:0000256" key="4">
    <source>
        <dbReference type="ARBA" id="ARBA00007553"/>
    </source>
</evidence>
<evidence type="ECO:0000256" key="9">
    <source>
        <dbReference type="ARBA" id="ARBA00022833"/>
    </source>
</evidence>
<dbReference type="Proteomes" id="UP001197378">
    <property type="component" value="Unassembled WGS sequence"/>
</dbReference>
<evidence type="ECO:0000256" key="7">
    <source>
        <dbReference type="ARBA" id="ARBA00022723"/>
    </source>
</evidence>
<feature type="domain" description="N-acetylmuramoyl-L-alanine amidase" evidence="13">
    <location>
        <begin position="18"/>
        <end position="169"/>
    </location>
</feature>
<evidence type="ECO:0000256" key="8">
    <source>
        <dbReference type="ARBA" id="ARBA00022801"/>
    </source>
</evidence>
<dbReference type="CDD" id="cd06583">
    <property type="entry name" value="PGRP"/>
    <property type="match status" value="1"/>
</dbReference>
<evidence type="ECO:0000256" key="1">
    <source>
        <dbReference type="ARBA" id="ARBA00001561"/>
    </source>
</evidence>
<evidence type="ECO:0000313" key="14">
    <source>
        <dbReference type="EMBL" id="MBU2786827.1"/>
    </source>
</evidence>
<dbReference type="GO" id="GO:0009254">
    <property type="term" value="P:peptidoglycan turnover"/>
    <property type="evidence" value="ECO:0007669"/>
    <property type="project" value="TreeGrafter"/>
</dbReference>
<dbReference type="InterPro" id="IPR036505">
    <property type="entry name" value="Amidase/PGRP_sf"/>
</dbReference>
<organism evidence="14 15">
    <name type="scientific">Igneacidithiobacillus copahuensis</name>
    <dbReference type="NCBI Taxonomy" id="2724909"/>
    <lineage>
        <taxon>Bacteria</taxon>
        <taxon>Pseudomonadati</taxon>
        <taxon>Pseudomonadota</taxon>
        <taxon>Acidithiobacillia</taxon>
        <taxon>Acidithiobacillales</taxon>
        <taxon>Acidithiobacillaceae</taxon>
        <taxon>Igneacidithiobacillus</taxon>
    </lineage>
</organism>
<dbReference type="GO" id="GO:0009253">
    <property type="term" value="P:peptidoglycan catabolic process"/>
    <property type="evidence" value="ECO:0007669"/>
    <property type="project" value="InterPro"/>
</dbReference>
<dbReference type="SUPFAM" id="SSF55846">
    <property type="entry name" value="N-acetylmuramoyl-L-alanine amidase-like"/>
    <property type="match status" value="1"/>
</dbReference>
<dbReference type="RefSeq" id="WP_215870689.1">
    <property type="nucleotide sequence ID" value="NZ_JAAXYO010000028.1"/>
</dbReference>
<evidence type="ECO:0000256" key="3">
    <source>
        <dbReference type="ARBA" id="ARBA00004496"/>
    </source>
</evidence>
<dbReference type="GO" id="GO:0071555">
    <property type="term" value="P:cell wall organization"/>
    <property type="evidence" value="ECO:0007669"/>
    <property type="project" value="UniProtKB-KW"/>
</dbReference>
<comment type="similarity">
    <text evidence="4">Belongs to the N-acetylmuramoyl-L-alanine amidase 2 family.</text>
</comment>
<keyword evidence="6" id="KW-0963">Cytoplasm</keyword>
<dbReference type="GO" id="GO:0005737">
    <property type="term" value="C:cytoplasm"/>
    <property type="evidence" value="ECO:0007669"/>
    <property type="project" value="UniProtKB-SubCell"/>
</dbReference>
<dbReference type="InterPro" id="IPR051206">
    <property type="entry name" value="NAMLAA_amidase_2"/>
</dbReference>
<dbReference type="AlphaFoldDB" id="A0AAE2YMN5"/>
<comment type="subcellular location">
    <subcellularLocation>
        <location evidence="3">Cytoplasm</location>
    </subcellularLocation>
</comment>
<dbReference type="InterPro" id="IPR002502">
    <property type="entry name" value="Amidase_domain"/>
</dbReference>
<dbReference type="EMBL" id="JAAXYO010000028">
    <property type="protein sequence ID" value="MBU2786827.1"/>
    <property type="molecule type" value="Genomic_DNA"/>
</dbReference>
<keyword evidence="8 14" id="KW-0378">Hydrolase</keyword>
<evidence type="ECO:0000313" key="15">
    <source>
        <dbReference type="Proteomes" id="UP001197378"/>
    </source>
</evidence>
<proteinExistence type="inferred from homology"/>
<dbReference type="GO" id="GO:0046872">
    <property type="term" value="F:metal ion binding"/>
    <property type="evidence" value="ECO:0007669"/>
    <property type="project" value="UniProtKB-KW"/>
</dbReference>
<dbReference type="EC" id="3.5.1.28" evidence="5"/>
<evidence type="ECO:0000256" key="6">
    <source>
        <dbReference type="ARBA" id="ARBA00022490"/>
    </source>
</evidence>
<keyword evidence="15" id="KW-1185">Reference proteome</keyword>
<comment type="caution">
    <text evidence="14">The sequence shown here is derived from an EMBL/GenBank/DDBJ whole genome shotgun (WGS) entry which is preliminary data.</text>
</comment>